<comment type="caution">
    <text evidence="8">The sequence shown here is derived from an EMBL/GenBank/DDBJ whole genome shotgun (WGS) entry which is preliminary data.</text>
</comment>
<evidence type="ECO:0000256" key="3">
    <source>
        <dbReference type="ARBA" id="ARBA00023015"/>
    </source>
</evidence>
<dbReference type="PROSITE" id="PS51032">
    <property type="entry name" value="AP2_ERF"/>
    <property type="match status" value="1"/>
</dbReference>
<dbReference type="EMBL" id="AYRZ02000007">
    <property type="protein sequence ID" value="PHT75399.1"/>
    <property type="molecule type" value="Genomic_DNA"/>
</dbReference>
<keyword evidence="6" id="KW-0539">Nucleus</keyword>
<dbReference type="GO" id="GO:0009873">
    <property type="term" value="P:ethylene-activated signaling pathway"/>
    <property type="evidence" value="ECO:0007669"/>
    <property type="project" value="UniProtKB-KW"/>
</dbReference>
<protein>
    <recommendedName>
        <fullName evidence="7">AP2/ERF domain-containing protein</fullName>
    </recommendedName>
</protein>
<dbReference type="PANTHER" id="PTHR31677">
    <property type="entry name" value="AP2 DOMAIN CLASS TRANSCRIPTION FACTOR"/>
    <property type="match status" value="1"/>
</dbReference>
<dbReference type="Proteomes" id="UP000222542">
    <property type="component" value="Unassembled WGS sequence"/>
</dbReference>
<evidence type="ECO:0000256" key="4">
    <source>
        <dbReference type="ARBA" id="ARBA00023125"/>
    </source>
</evidence>
<accession>A0A2G2Z095</accession>
<keyword evidence="9" id="KW-1185">Reference proteome</keyword>
<keyword evidence="2" id="KW-0936">Ethylene signaling pathway</keyword>
<dbReference type="InterPro" id="IPR016177">
    <property type="entry name" value="DNA-bd_dom_sf"/>
</dbReference>
<sequence length="149" mass="16780">MEDVFVEDEKDHRLKKLEDDPRIEKAQAICEHARFKGTFNVPKGIQAMEELSSFQKNKMGKLRFKKQKSRKGATRVENVNGGVAKAATKAVKVNGGVAKAEDKVKGFVVEVHYRGVRKRPSGKYTTTTRDPRKICNVLLGTFDKVEEAM</sequence>
<dbReference type="STRING" id="4072.A0A2G2Z095"/>
<dbReference type="GO" id="GO:0005634">
    <property type="term" value="C:nucleus"/>
    <property type="evidence" value="ECO:0007669"/>
    <property type="project" value="UniProtKB-SubCell"/>
</dbReference>
<organism evidence="8 9">
    <name type="scientific">Capsicum annuum</name>
    <name type="common">Capsicum pepper</name>
    <dbReference type="NCBI Taxonomy" id="4072"/>
    <lineage>
        <taxon>Eukaryota</taxon>
        <taxon>Viridiplantae</taxon>
        <taxon>Streptophyta</taxon>
        <taxon>Embryophyta</taxon>
        <taxon>Tracheophyta</taxon>
        <taxon>Spermatophyta</taxon>
        <taxon>Magnoliopsida</taxon>
        <taxon>eudicotyledons</taxon>
        <taxon>Gunneridae</taxon>
        <taxon>Pentapetalae</taxon>
        <taxon>asterids</taxon>
        <taxon>lamiids</taxon>
        <taxon>Solanales</taxon>
        <taxon>Solanaceae</taxon>
        <taxon>Solanoideae</taxon>
        <taxon>Capsiceae</taxon>
        <taxon>Capsicum</taxon>
    </lineage>
</organism>
<evidence type="ECO:0000313" key="9">
    <source>
        <dbReference type="Proteomes" id="UP000222542"/>
    </source>
</evidence>
<dbReference type="GO" id="GO:0003677">
    <property type="term" value="F:DNA binding"/>
    <property type="evidence" value="ECO:0007669"/>
    <property type="project" value="UniProtKB-KW"/>
</dbReference>
<evidence type="ECO:0000256" key="6">
    <source>
        <dbReference type="ARBA" id="ARBA00023242"/>
    </source>
</evidence>
<dbReference type="PANTHER" id="PTHR31677:SF253">
    <property type="entry name" value="ETHYLENE-RESPONSIVE TRANSCRIPTION FACTOR 11"/>
    <property type="match status" value="1"/>
</dbReference>
<evidence type="ECO:0000259" key="7">
    <source>
        <dbReference type="PROSITE" id="PS51032"/>
    </source>
</evidence>
<reference evidence="8 9" key="2">
    <citation type="journal article" date="2017" name="Genome Biol.">
        <title>New reference genome sequences of hot pepper reveal the massive evolution of plant disease-resistance genes by retroduplication.</title>
        <authorList>
            <person name="Kim S."/>
            <person name="Park J."/>
            <person name="Yeom S.I."/>
            <person name="Kim Y.M."/>
            <person name="Seo E."/>
            <person name="Kim K.T."/>
            <person name="Kim M.S."/>
            <person name="Lee J.M."/>
            <person name="Cheong K."/>
            <person name="Shin H.S."/>
            <person name="Kim S.B."/>
            <person name="Han K."/>
            <person name="Lee J."/>
            <person name="Park M."/>
            <person name="Lee H.A."/>
            <person name="Lee H.Y."/>
            <person name="Lee Y."/>
            <person name="Oh S."/>
            <person name="Lee J.H."/>
            <person name="Choi E."/>
            <person name="Choi E."/>
            <person name="Lee S.E."/>
            <person name="Jeon J."/>
            <person name="Kim H."/>
            <person name="Choi G."/>
            <person name="Song H."/>
            <person name="Lee J."/>
            <person name="Lee S.C."/>
            <person name="Kwon J.K."/>
            <person name="Lee H.Y."/>
            <person name="Koo N."/>
            <person name="Hong Y."/>
            <person name="Kim R.W."/>
            <person name="Kang W.H."/>
            <person name="Huh J.H."/>
            <person name="Kang B.C."/>
            <person name="Yang T.J."/>
            <person name="Lee Y.H."/>
            <person name="Bennetzen J.L."/>
            <person name="Choi D."/>
        </authorList>
    </citation>
    <scope>NUCLEOTIDE SEQUENCE [LARGE SCALE GENOMIC DNA]</scope>
    <source>
        <strain evidence="9">cv. CM334</strain>
    </source>
</reference>
<keyword evidence="3" id="KW-0805">Transcription regulation</keyword>
<gene>
    <name evidence="8" type="ORF">T459_18921</name>
</gene>
<name>A0A2G2Z095_CAPAN</name>
<keyword evidence="5" id="KW-0804">Transcription</keyword>
<dbReference type="Gramene" id="PHT75399">
    <property type="protein sequence ID" value="PHT75399"/>
    <property type="gene ID" value="T459_18921"/>
</dbReference>
<keyword evidence="4" id="KW-0238">DNA-binding</keyword>
<reference evidence="8 9" key="1">
    <citation type="journal article" date="2014" name="Nat. Genet.">
        <title>Genome sequence of the hot pepper provides insights into the evolution of pungency in Capsicum species.</title>
        <authorList>
            <person name="Kim S."/>
            <person name="Park M."/>
            <person name="Yeom S.I."/>
            <person name="Kim Y.M."/>
            <person name="Lee J.M."/>
            <person name="Lee H.A."/>
            <person name="Seo E."/>
            <person name="Choi J."/>
            <person name="Cheong K."/>
            <person name="Kim K.T."/>
            <person name="Jung K."/>
            <person name="Lee G.W."/>
            <person name="Oh S.K."/>
            <person name="Bae C."/>
            <person name="Kim S.B."/>
            <person name="Lee H.Y."/>
            <person name="Kim S.Y."/>
            <person name="Kim M.S."/>
            <person name="Kang B.C."/>
            <person name="Jo Y.D."/>
            <person name="Yang H.B."/>
            <person name="Jeong H.J."/>
            <person name="Kang W.H."/>
            <person name="Kwon J.K."/>
            <person name="Shin C."/>
            <person name="Lim J.Y."/>
            <person name="Park J.H."/>
            <person name="Huh J.H."/>
            <person name="Kim J.S."/>
            <person name="Kim B.D."/>
            <person name="Cohen O."/>
            <person name="Paran I."/>
            <person name="Suh M.C."/>
            <person name="Lee S.B."/>
            <person name="Kim Y.K."/>
            <person name="Shin Y."/>
            <person name="Noh S.J."/>
            <person name="Park J."/>
            <person name="Seo Y.S."/>
            <person name="Kwon S.Y."/>
            <person name="Kim H.A."/>
            <person name="Park J.M."/>
            <person name="Kim H.J."/>
            <person name="Choi S.B."/>
            <person name="Bosland P.W."/>
            <person name="Reeves G."/>
            <person name="Jo S.H."/>
            <person name="Lee B.W."/>
            <person name="Cho H.T."/>
            <person name="Choi H.S."/>
            <person name="Lee M.S."/>
            <person name="Yu Y."/>
            <person name="Do Choi Y."/>
            <person name="Park B.S."/>
            <person name="van Deynze A."/>
            <person name="Ashrafi H."/>
            <person name="Hill T."/>
            <person name="Kim W.T."/>
            <person name="Pai H.S."/>
            <person name="Ahn H.K."/>
            <person name="Yeam I."/>
            <person name="Giovannoni J.J."/>
            <person name="Rose J.K."/>
            <person name="Sorensen I."/>
            <person name="Lee S.J."/>
            <person name="Kim R.W."/>
            <person name="Choi I.Y."/>
            <person name="Choi B.S."/>
            <person name="Lim J.S."/>
            <person name="Lee Y.H."/>
            <person name="Choi D."/>
        </authorList>
    </citation>
    <scope>NUCLEOTIDE SEQUENCE [LARGE SCALE GENOMIC DNA]</scope>
    <source>
        <strain evidence="9">cv. CM334</strain>
    </source>
</reference>
<dbReference type="SUPFAM" id="SSF54171">
    <property type="entry name" value="DNA-binding domain"/>
    <property type="match status" value="1"/>
</dbReference>
<feature type="domain" description="AP2/ERF" evidence="7">
    <location>
        <begin position="112"/>
        <end position="149"/>
    </location>
</feature>
<evidence type="ECO:0000256" key="1">
    <source>
        <dbReference type="ARBA" id="ARBA00004123"/>
    </source>
</evidence>
<dbReference type="Gene3D" id="3.30.730.10">
    <property type="entry name" value="AP2/ERF domain"/>
    <property type="match status" value="1"/>
</dbReference>
<dbReference type="InterPro" id="IPR001471">
    <property type="entry name" value="AP2/ERF_dom"/>
</dbReference>
<evidence type="ECO:0000256" key="5">
    <source>
        <dbReference type="ARBA" id="ARBA00023163"/>
    </source>
</evidence>
<dbReference type="AlphaFoldDB" id="A0A2G2Z095"/>
<evidence type="ECO:0000256" key="2">
    <source>
        <dbReference type="ARBA" id="ARBA00022745"/>
    </source>
</evidence>
<comment type="subcellular location">
    <subcellularLocation>
        <location evidence="1">Nucleus</location>
    </subcellularLocation>
</comment>
<evidence type="ECO:0000313" key="8">
    <source>
        <dbReference type="EMBL" id="PHT75399.1"/>
    </source>
</evidence>
<dbReference type="InterPro" id="IPR036955">
    <property type="entry name" value="AP2/ERF_dom_sf"/>
</dbReference>
<proteinExistence type="predicted"/>
<dbReference type="GO" id="GO:0003700">
    <property type="term" value="F:DNA-binding transcription factor activity"/>
    <property type="evidence" value="ECO:0007669"/>
    <property type="project" value="InterPro"/>
</dbReference>